<feature type="transmembrane region" description="Helical" evidence="1">
    <location>
        <begin position="85"/>
        <end position="106"/>
    </location>
</feature>
<dbReference type="InterPro" id="IPR056121">
    <property type="entry name" value="DUF7704"/>
</dbReference>
<evidence type="ECO:0000313" key="3">
    <source>
        <dbReference type="EMBL" id="KAF4956041.1"/>
    </source>
</evidence>
<keyword evidence="1" id="KW-1133">Transmembrane helix</keyword>
<reference evidence="3" key="1">
    <citation type="journal article" date="2020" name="BMC Genomics">
        <title>Correction to: Identification and distribution of gene clusters required for synthesis of sphingolipid metabolism inhibitors in diverse species of the filamentous fungus Fusarium.</title>
        <authorList>
            <person name="Kim H.S."/>
            <person name="Lohmar J.M."/>
            <person name="Busman M."/>
            <person name="Brown D.W."/>
            <person name="Naumann T.A."/>
            <person name="Divon H.H."/>
            <person name="Lysoe E."/>
            <person name="Uhlig S."/>
            <person name="Proctor R.H."/>
        </authorList>
    </citation>
    <scope>NUCLEOTIDE SEQUENCE</scope>
    <source>
        <strain evidence="3">NRRL 20472</strain>
    </source>
</reference>
<evidence type="ECO:0000256" key="1">
    <source>
        <dbReference type="SAM" id="Phobius"/>
    </source>
</evidence>
<proteinExistence type="predicted"/>
<keyword evidence="1" id="KW-0472">Membrane</keyword>
<feature type="transmembrane region" description="Helical" evidence="1">
    <location>
        <begin position="12"/>
        <end position="33"/>
    </location>
</feature>
<organism evidence="3 4">
    <name type="scientific">Fusarium sarcochroum</name>
    <dbReference type="NCBI Taxonomy" id="1208366"/>
    <lineage>
        <taxon>Eukaryota</taxon>
        <taxon>Fungi</taxon>
        <taxon>Dikarya</taxon>
        <taxon>Ascomycota</taxon>
        <taxon>Pezizomycotina</taxon>
        <taxon>Sordariomycetes</taxon>
        <taxon>Hypocreomycetidae</taxon>
        <taxon>Hypocreales</taxon>
        <taxon>Nectriaceae</taxon>
        <taxon>Fusarium</taxon>
        <taxon>Fusarium lateritium species complex</taxon>
    </lineage>
</organism>
<comment type="caution">
    <text evidence="3">The sequence shown here is derived from an EMBL/GenBank/DDBJ whole genome shotgun (WGS) entry which is preliminary data.</text>
</comment>
<dbReference type="PANTHER" id="PTHR37019">
    <property type="entry name" value="CHROMOSOME 1, WHOLE GENOME SHOTGUN SEQUENCE"/>
    <property type="match status" value="1"/>
</dbReference>
<keyword evidence="1" id="KW-0812">Transmembrane</keyword>
<dbReference type="AlphaFoldDB" id="A0A8H4X031"/>
<dbReference type="OrthoDB" id="5313995at2759"/>
<feature type="transmembrane region" description="Helical" evidence="1">
    <location>
        <begin position="126"/>
        <end position="147"/>
    </location>
</feature>
<evidence type="ECO:0000313" key="4">
    <source>
        <dbReference type="Proteomes" id="UP000622797"/>
    </source>
</evidence>
<name>A0A8H4X031_9HYPO</name>
<protein>
    <recommendedName>
        <fullName evidence="2">DUF7704 domain-containing protein</fullName>
    </recommendedName>
</protein>
<dbReference type="PANTHER" id="PTHR37019:SF1">
    <property type="entry name" value="EXPERA DOMAIN-CONTAINING PROTEIN"/>
    <property type="match status" value="1"/>
</dbReference>
<accession>A0A8H4X031</accession>
<dbReference type="Proteomes" id="UP000622797">
    <property type="component" value="Unassembled WGS sequence"/>
</dbReference>
<sequence length="157" mass="17191">MATTDSKVFKFYTFFFKWIDPVIALGGAYLNFIDPMGAVASMAPNSKYDPDQVFLFHQSGGLALAVAFLSAAIPRYSKDITTWRILQFALLLSDLAGISGVGSAMMRQGRLEPGTWTSDDWGCGGSYVFLTLVRLHFLFFTHGTSGLSNGQAVKKQN</sequence>
<evidence type="ECO:0000259" key="2">
    <source>
        <dbReference type="Pfam" id="PF24803"/>
    </source>
</evidence>
<dbReference type="Pfam" id="PF24803">
    <property type="entry name" value="DUF7704"/>
    <property type="match status" value="1"/>
</dbReference>
<feature type="domain" description="DUF7704" evidence="2">
    <location>
        <begin position="10"/>
        <end position="139"/>
    </location>
</feature>
<reference evidence="3" key="2">
    <citation type="submission" date="2020-05" db="EMBL/GenBank/DDBJ databases">
        <authorList>
            <person name="Kim H.-S."/>
            <person name="Proctor R.H."/>
            <person name="Brown D.W."/>
        </authorList>
    </citation>
    <scope>NUCLEOTIDE SEQUENCE</scope>
    <source>
        <strain evidence="3">NRRL 20472</strain>
    </source>
</reference>
<dbReference type="EMBL" id="JABEXW010000761">
    <property type="protein sequence ID" value="KAF4956041.1"/>
    <property type="molecule type" value="Genomic_DNA"/>
</dbReference>
<gene>
    <name evidence="3" type="ORF">FSARC_11693</name>
</gene>
<feature type="transmembrane region" description="Helical" evidence="1">
    <location>
        <begin position="53"/>
        <end position="73"/>
    </location>
</feature>
<keyword evidence="4" id="KW-1185">Reference proteome</keyword>